<dbReference type="EMBL" id="JAWDEY010000002">
    <property type="protein sequence ID" value="KAK6590893.1"/>
    <property type="molecule type" value="Genomic_DNA"/>
</dbReference>
<dbReference type="AlphaFoldDB" id="A0AAV9Y2E3"/>
<evidence type="ECO:0000313" key="3">
    <source>
        <dbReference type="Proteomes" id="UP001311799"/>
    </source>
</evidence>
<dbReference type="Proteomes" id="UP001311799">
    <property type="component" value="Unassembled WGS sequence"/>
</dbReference>
<proteinExistence type="predicted"/>
<name>A0AAV9Y2E3_9CRYT</name>
<comment type="caution">
    <text evidence="2">The sequence shown here is derived from an EMBL/GenBank/DDBJ whole genome shotgun (WGS) entry which is preliminary data.</text>
</comment>
<organism evidence="2 3">
    <name type="scientific">Cryptosporidium xiaoi</name>
    <dbReference type="NCBI Taxonomy" id="659607"/>
    <lineage>
        <taxon>Eukaryota</taxon>
        <taxon>Sar</taxon>
        <taxon>Alveolata</taxon>
        <taxon>Apicomplexa</taxon>
        <taxon>Conoidasida</taxon>
        <taxon>Coccidia</taxon>
        <taxon>Eucoccidiorida</taxon>
        <taxon>Eimeriorina</taxon>
        <taxon>Cryptosporidiidae</taxon>
        <taxon>Cryptosporidium</taxon>
    </lineage>
</organism>
<keyword evidence="3" id="KW-1185">Reference proteome</keyword>
<reference evidence="2 3" key="1">
    <citation type="submission" date="2023-10" db="EMBL/GenBank/DDBJ databases">
        <title>Comparative genomics analysis reveals potential genetic determinants of host preference in Cryptosporidium xiaoi.</title>
        <authorList>
            <person name="Xiao L."/>
            <person name="Li J."/>
        </authorList>
    </citation>
    <scope>NUCLEOTIDE SEQUENCE [LARGE SCALE GENOMIC DNA]</scope>
    <source>
        <strain evidence="2 3">52996</strain>
    </source>
</reference>
<accession>A0AAV9Y2E3</accession>
<protein>
    <submittedName>
        <fullName evidence="2">Uncharacterized protein</fullName>
    </submittedName>
</protein>
<gene>
    <name evidence="2" type="ORF">RS030_111860</name>
</gene>
<evidence type="ECO:0000313" key="2">
    <source>
        <dbReference type="EMBL" id="KAK6590893.1"/>
    </source>
</evidence>
<keyword evidence="1" id="KW-0175">Coiled coil</keyword>
<feature type="coiled-coil region" evidence="1">
    <location>
        <begin position="241"/>
        <end position="268"/>
    </location>
</feature>
<sequence length="425" mass="48504">MEILNETNLSVVTTSASNSEHGTCSNSNETKTQKLGSNCIVSCFDSNKENISGDINELNTECINNIQYNSEYNVEVANKISESENINLNADSCSDFDDDSDIEIIENDVREQLAMMVPDLDSTLKLKHDTERFYMTLSIAEAELVLAKSTSKVNNFNQEEIQNKNVDTNCLSEIRGYVEELLDTINETRNTSFNMQKIIEECYDILKNNISFNDITTLNTMDIGGINNINYVNAEKLKVLCEIIADENNSLKSKIKNLTKEKNFESGENINYLSECKSDTCINSEFYNNDYLKDSINNIDVCLSDDNCDNTYYNRDNKSGWRYILMRFFAFACLLIVLNPAEIHSDMKSINTDLSNVVIPNDSIKFENISKLEEKSEQELISDFHNKLKKIQELGYYDKENGFSLCSIISEFDIFNNCFTKIRLS</sequence>
<evidence type="ECO:0000256" key="1">
    <source>
        <dbReference type="SAM" id="Coils"/>
    </source>
</evidence>